<keyword evidence="3" id="KW-0694">RNA-binding</keyword>
<evidence type="ECO:0000256" key="1">
    <source>
        <dbReference type="ARBA" id="ARBA00008348"/>
    </source>
</evidence>
<dbReference type="CDD" id="cd00165">
    <property type="entry name" value="S4"/>
    <property type="match status" value="1"/>
</dbReference>
<dbReference type="InterPro" id="IPR020103">
    <property type="entry name" value="PsdUridine_synth_cat_dom_sf"/>
</dbReference>
<comment type="similarity">
    <text evidence="1 4">Belongs to the pseudouridine synthase RsuA family.</text>
</comment>
<dbReference type="SUPFAM" id="SSF55120">
    <property type="entry name" value="Pseudouridine synthase"/>
    <property type="match status" value="1"/>
</dbReference>
<keyword evidence="2 4" id="KW-0413">Isomerase</keyword>
<evidence type="ECO:0000313" key="6">
    <source>
        <dbReference type="EMBL" id="MEX6429004.1"/>
    </source>
</evidence>
<dbReference type="InterPro" id="IPR002942">
    <property type="entry name" value="S4_RNA-bd"/>
</dbReference>
<dbReference type="Proteomes" id="UP001560267">
    <property type="component" value="Unassembled WGS sequence"/>
</dbReference>
<evidence type="ECO:0000313" key="7">
    <source>
        <dbReference type="Proteomes" id="UP001560267"/>
    </source>
</evidence>
<dbReference type="InterPro" id="IPR000748">
    <property type="entry name" value="PsdUridine_synth_RsuA/RluB/E/F"/>
</dbReference>
<dbReference type="InterPro" id="IPR050343">
    <property type="entry name" value="RsuA_PseudoU_synthase"/>
</dbReference>
<dbReference type="SMART" id="SM00363">
    <property type="entry name" value="S4"/>
    <property type="match status" value="1"/>
</dbReference>
<evidence type="ECO:0000256" key="3">
    <source>
        <dbReference type="PROSITE-ProRule" id="PRU00182"/>
    </source>
</evidence>
<proteinExistence type="inferred from homology"/>
<dbReference type="Gene3D" id="3.10.290.10">
    <property type="entry name" value="RNA-binding S4 domain"/>
    <property type="match status" value="1"/>
</dbReference>
<evidence type="ECO:0000259" key="5">
    <source>
        <dbReference type="SMART" id="SM00363"/>
    </source>
</evidence>
<evidence type="ECO:0000256" key="2">
    <source>
        <dbReference type="ARBA" id="ARBA00023235"/>
    </source>
</evidence>
<reference evidence="6 7" key="1">
    <citation type="submission" date="2024-07" db="EMBL/GenBank/DDBJ databases">
        <title>Draft Genome Sequence of Ferrimicrobium acidiphilum Strain YE2023, Isolated from a Pulp of Bioleach Reactor.</title>
        <authorList>
            <person name="Elkina Y.A."/>
            <person name="Bulaeva A.G."/>
            <person name="Beletsky A.V."/>
            <person name="Mardanov A.V."/>
        </authorList>
    </citation>
    <scope>NUCLEOTIDE SEQUENCE [LARGE SCALE GENOMIC DNA]</scope>
    <source>
        <strain evidence="6 7">YE2023</strain>
    </source>
</reference>
<dbReference type="RefSeq" id="WP_298387534.1">
    <property type="nucleotide sequence ID" value="NZ_JBFSHR010000009.1"/>
</dbReference>
<dbReference type="InterPro" id="IPR042092">
    <property type="entry name" value="PsdUridine_s_RsuA/RluB/E/F_cat"/>
</dbReference>
<dbReference type="GO" id="GO:0016853">
    <property type="term" value="F:isomerase activity"/>
    <property type="evidence" value="ECO:0007669"/>
    <property type="project" value="UniProtKB-KW"/>
</dbReference>
<dbReference type="PANTHER" id="PTHR47683:SF2">
    <property type="entry name" value="RNA-BINDING S4 DOMAIN-CONTAINING PROTEIN"/>
    <property type="match status" value="1"/>
</dbReference>
<dbReference type="InterPro" id="IPR018496">
    <property type="entry name" value="PsdUridine_synth_RsuA/RluB_CS"/>
</dbReference>
<dbReference type="InterPro" id="IPR036986">
    <property type="entry name" value="S4_RNA-bd_sf"/>
</dbReference>
<organism evidence="6 7">
    <name type="scientific">Ferrimicrobium acidiphilum</name>
    <dbReference type="NCBI Taxonomy" id="121039"/>
    <lineage>
        <taxon>Bacteria</taxon>
        <taxon>Bacillati</taxon>
        <taxon>Actinomycetota</taxon>
        <taxon>Acidimicrobiia</taxon>
        <taxon>Acidimicrobiales</taxon>
        <taxon>Acidimicrobiaceae</taxon>
        <taxon>Ferrimicrobium</taxon>
    </lineage>
</organism>
<dbReference type="InterPro" id="IPR020094">
    <property type="entry name" value="TruA/RsuA/RluB/E/F_N"/>
</dbReference>
<feature type="domain" description="RNA-binding S4" evidence="5">
    <location>
        <begin position="1"/>
        <end position="62"/>
    </location>
</feature>
<comment type="caution">
    <text evidence="6">The sequence shown here is derived from an EMBL/GenBank/DDBJ whole genome shotgun (WGS) entry which is preliminary data.</text>
</comment>
<dbReference type="Gene3D" id="3.30.70.580">
    <property type="entry name" value="Pseudouridine synthase I, catalytic domain, N-terminal subdomain"/>
    <property type="match status" value="1"/>
</dbReference>
<dbReference type="PANTHER" id="PTHR47683">
    <property type="entry name" value="PSEUDOURIDINE SYNTHASE FAMILY PROTEIN-RELATED"/>
    <property type="match status" value="1"/>
</dbReference>
<dbReference type="Pfam" id="PF01479">
    <property type="entry name" value="S4"/>
    <property type="match status" value="1"/>
</dbReference>
<dbReference type="SUPFAM" id="SSF55174">
    <property type="entry name" value="Alpha-L RNA-binding motif"/>
    <property type="match status" value="1"/>
</dbReference>
<dbReference type="EC" id="5.4.99.-" evidence="4"/>
<accession>A0ABV3Y0B7</accession>
<protein>
    <recommendedName>
        <fullName evidence="4">Pseudouridine synthase</fullName>
        <ecNumber evidence="4">5.4.99.-</ecNumber>
    </recommendedName>
</protein>
<sequence>MQKALAVRGYGSRRACEALIEAGRVTVNGEIARLGRRVMDSDLVLVDGAPVGIADTLEYKLLNKPIGVVSTASDPQGRPTVVDLVPSRGRIYPVGRLDVASEGLLILTNDGPLADFLMHPRGGVEKEYLVAVDRRVTSQLLSSLRRGIEIDGEILVAKRVGQLSAQLLRIVLKQGKNRQIRRMMQGCGFEVTRLVRTRIGPLSDPSLAPGASRDLTSAELIALRGGGGSVS</sequence>
<dbReference type="PROSITE" id="PS50889">
    <property type="entry name" value="S4"/>
    <property type="match status" value="1"/>
</dbReference>
<name>A0ABV3Y0B7_9ACTN</name>
<gene>
    <name evidence="6" type="ORF">AB6A68_04040</name>
</gene>
<dbReference type="Pfam" id="PF00849">
    <property type="entry name" value="PseudoU_synth_2"/>
    <property type="match status" value="1"/>
</dbReference>
<dbReference type="PROSITE" id="PS01149">
    <property type="entry name" value="PSI_RSU"/>
    <property type="match status" value="1"/>
</dbReference>
<dbReference type="CDD" id="cd02870">
    <property type="entry name" value="PseudoU_synth_RsuA_like"/>
    <property type="match status" value="1"/>
</dbReference>
<dbReference type="NCBIfam" id="TIGR00093">
    <property type="entry name" value="pseudouridine synthase"/>
    <property type="match status" value="1"/>
</dbReference>
<evidence type="ECO:0000256" key="4">
    <source>
        <dbReference type="RuleBase" id="RU003887"/>
    </source>
</evidence>
<dbReference type="Gene3D" id="3.30.70.1560">
    <property type="entry name" value="Alpha-L RNA-binding motif"/>
    <property type="match status" value="1"/>
</dbReference>
<dbReference type="InterPro" id="IPR006145">
    <property type="entry name" value="PsdUridine_synth_RsuA/RluA"/>
</dbReference>
<keyword evidence="7" id="KW-1185">Reference proteome</keyword>
<dbReference type="EMBL" id="JBFSHR010000009">
    <property type="protein sequence ID" value="MEX6429004.1"/>
    <property type="molecule type" value="Genomic_DNA"/>
</dbReference>